<dbReference type="GO" id="GO:0022627">
    <property type="term" value="C:cytosolic small ribosomal subunit"/>
    <property type="evidence" value="ECO:0007669"/>
    <property type="project" value="TreeGrafter"/>
</dbReference>
<protein>
    <recommendedName>
        <fullName evidence="4">Small ribosomal subunit protein uS15</fullName>
    </recommendedName>
</protein>
<sequence length="118" mass="13452">MARRVTGVKSACLHDAAGPDVRSPTVREIMALEAAVKQQIMKEYATVEGDTGSPEVQVAMLTKRISDLTEHLKAHKHDHHSRRGLLLLVGRRRRLLNYMQKTDIARYRSLIERLGLRR</sequence>
<dbReference type="HAMAP" id="MF_01343_B">
    <property type="entry name" value="Ribosomal_uS15_B"/>
    <property type="match status" value="1"/>
</dbReference>
<comment type="similarity">
    <text evidence="4 5">Belongs to the universal ribosomal protein uS15 family.</text>
</comment>
<dbReference type="GO" id="GO:0006412">
    <property type="term" value="P:translation"/>
    <property type="evidence" value="ECO:0007669"/>
    <property type="project" value="UniProtKB-UniRule"/>
</dbReference>
<evidence type="ECO:0000256" key="1">
    <source>
        <dbReference type="ARBA" id="ARBA00022980"/>
    </source>
</evidence>
<evidence type="ECO:0000256" key="2">
    <source>
        <dbReference type="ARBA" id="ARBA00023274"/>
    </source>
</evidence>
<dbReference type="InterPro" id="IPR000589">
    <property type="entry name" value="Ribosomal_uS15"/>
</dbReference>
<dbReference type="PANTHER" id="PTHR23321">
    <property type="entry name" value="RIBOSOMAL PROTEIN S15, BACTERIAL AND ORGANELLAR"/>
    <property type="match status" value="1"/>
</dbReference>
<dbReference type="SMART" id="SM01387">
    <property type="entry name" value="Ribosomal_S15"/>
    <property type="match status" value="1"/>
</dbReference>
<name>A0A8J3LHA0_9ACTN</name>
<keyword evidence="1 4" id="KW-0689">Ribosomal protein</keyword>
<dbReference type="PROSITE" id="PS00362">
    <property type="entry name" value="RIBOSOMAL_S15"/>
    <property type="match status" value="1"/>
</dbReference>
<dbReference type="CDD" id="cd00353">
    <property type="entry name" value="Ribosomal_S15p_S13e"/>
    <property type="match status" value="1"/>
</dbReference>
<evidence type="ECO:0000256" key="4">
    <source>
        <dbReference type="HAMAP-Rule" id="MF_01343"/>
    </source>
</evidence>
<evidence type="ECO:0000256" key="5">
    <source>
        <dbReference type="RuleBase" id="RU003919"/>
    </source>
</evidence>
<proteinExistence type="inferred from homology"/>
<dbReference type="Proteomes" id="UP000653674">
    <property type="component" value="Unassembled WGS sequence"/>
</dbReference>
<keyword evidence="8" id="KW-1185">Reference proteome</keyword>
<comment type="subunit">
    <text evidence="3 4">Part of the 30S ribosomal subunit. Forms a bridge to the 50S subunit in the 70S ribosome, contacting the 23S rRNA.</text>
</comment>
<dbReference type="NCBIfam" id="TIGR00952">
    <property type="entry name" value="S15_bact"/>
    <property type="match status" value="1"/>
</dbReference>
<gene>
    <name evidence="4 7" type="primary">rpsO</name>
    <name evidence="7" type="ORF">Pfl04_13460</name>
</gene>
<dbReference type="PANTHER" id="PTHR23321:SF26">
    <property type="entry name" value="SMALL RIBOSOMAL SUBUNIT PROTEIN US15M"/>
    <property type="match status" value="1"/>
</dbReference>
<evidence type="ECO:0000313" key="7">
    <source>
        <dbReference type="EMBL" id="GIG72942.1"/>
    </source>
</evidence>
<keyword evidence="4 6" id="KW-0694">RNA-binding</keyword>
<keyword evidence="4 6" id="KW-0699">rRNA-binding</keyword>
<evidence type="ECO:0000256" key="3">
    <source>
        <dbReference type="ARBA" id="ARBA00064542"/>
    </source>
</evidence>
<dbReference type="Pfam" id="PF00312">
    <property type="entry name" value="Ribosomal_S15"/>
    <property type="match status" value="1"/>
</dbReference>
<dbReference type="GO" id="GO:0003735">
    <property type="term" value="F:structural constituent of ribosome"/>
    <property type="evidence" value="ECO:0007669"/>
    <property type="project" value="InterPro"/>
</dbReference>
<comment type="function">
    <text evidence="4">Forms an intersubunit bridge (bridge B4) with the 23S rRNA of the 50S subunit in the ribosome.</text>
</comment>
<accession>A0A8J3LHA0</accession>
<dbReference type="GO" id="GO:0019843">
    <property type="term" value="F:rRNA binding"/>
    <property type="evidence" value="ECO:0007669"/>
    <property type="project" value="UniProtKB-UniRule"/>
</dbReference>
<comment type="function">
    <text evidence="4 6">One of the primary rRNA binding proteins, it binds directly to 16S rRNA where it helps nucleate assembly of the platform of the 30S subunit by binding and bridging several RNA helices of the 16S rRNA.</text>
</comment>
<dbReference type="InterPro" id="IPR005290">
    <property type="entry name" value="Ribosomal_uS15_bac-type"/>
</dbReference>
<dbReference type="SUPFAM" id="SSF47060">
    <property type="entry name" value="S15/NS1 RNA-binding domain"/>
    <property type="match status" value="1"/>
</dbReference>
<dbReference type="EMBL" id="BONU01000006">
    <property type="protein sequence ID" value="GIG72942.1"/>
    <property type="molecule type" value="Genomic_DNA"/>
</dbReference>
<keyword evidence="2 4" id="KW-0687">Ribonucleoprotein</keyword>
<evidence type="ECO:0000313" key="8">
    <source>
        <dbReference type="Proteomes" id="UP000653674"/>
    </source>
</evidence>
<organism evidence="7 8">
    <name type="scientific">Planosporangium flavigriseum</name>
    <dbReference type="NCBI Taxonomy" id="373681"/>
    <lineage>
        <taxon>Bacteria</taxon>
        <taxon>Bacillati</taxon>
        <taxon>Actinomycetota</taxon>
        <taxon>Actinomycetes</taxon>
        <taxon>Micromonosporales</taxon>
        <taxon>Micromonosporaceae</taxon>
        <taxon>Planosporangium</taxon>
    </lineage>
</organism>
<dbReference type="FunFam" id="1.10.287.10:FF:000002">
    <property type="entry name" value="30S ribosomal protein S15"/>
    <property type="match status" value="1"/>
</dbReference>
<reference evidence="7" key="1">
    <citation type="submission" date="2021-01" db="EMBL/GenBank/DDBJ databases">
        <title>Whole genome shotgun sequence of Planosporangium flavigriseum NBRC 105377.</title>
        <authorList>
            <person name="Komaki H."/>
            <person name="Tamura T."/>
        </authorList>
    </citation>
    <scope>NUCLEOTIDE SEQUENCE</scope>
    <source>
        <strain evidence="7">NBRC 105377</strain>
    </source>
</reference>
<evidence type="ECO:0000256" key="6">
    <source>
        <dbReference type="RuleBase" id="RU004524"/>
    </source>
</evidence>
<dbReference type="AlphaFoldDB" id="A0A8J3LHA0"/>
<dbReference type="InterPro" id="IPR009068">
    <property type="entry name" value="uS15_NS1_RNA-bd_sf"/>
</dbReference>
<dbReference type="Gene3D" id="1.10.287.10">
    <property type="entry name" value="S15/NS1, RNA-binding"/>
    <property type="match status" value="1"/>
</dbReference>
<comment type="caution">
    <text evidence="7">The sequence shown here is derived from an EMBL/GenBank/DDBJ whole genome shotgun (WGS) entry which is preliminary data.</text>
</comment>
<dbReference type="Gene3D" id="6.10.250.3130">
    <property type="match status" value="1"/>
</dbReference>